<accession>A0A7J9FRW0</accession>
<dbReference type="PANTHER" id="PTHR36482">
    <property type="entry name" value="OSJNBA0024J22.15 PROTEIN"/>
    <property type="match status" value="1"/>
</dbReference>
<dbReference type="PANTHER" id="PTHR36482:SF6">
    <property type="entry name" value="JASMONATE-INDUCED PROTEIN HOMOLOG"/>
    <property type="match status" value="1"/>
</dbReference>
<feature type="compositionally biased region" description="Basic and acidic residues" evidence="1">
    <location>
        <begin position="115"/>
        <end position="131"/>
    </location>
</feature>
<reference evidence="2 3" key="1">
    <citation type="journal article" date="2019" name="Genome Biol. Evol.">
        <title>Insights into the evolution of the New World diploid cottons (Gossypium, subgenus Houzingenia) based on genome sequencing.</title>
        <authorList>
            <person name="Grover C.E."/>
            <person name="Arick M.A. 2nd"/>
            <person name="Thrash A."/>
            <person name="Conover J.L."/>
            <person name="Sanders W.S."/>
            <person name="Peterson D.G."/>
            <person name="Frelichowski J.E."/>
            <person name="Scheffler J.A."/>
            <person name="Scheffler B.E."/>
            <person name="Wendel J.F."/>
        </authorList>
    </citation>
    <scope>NUCLEOTIDE SEQUENCE [LARGE SCALE GENOMIC DNA]</scope>
    <source>
        <strain evidence="2">8</strain>
        <tissue evidence="2">Leaf</tissue>
    </source>
</reference>
<keyword evidence="3" id="KW-1185">Reference proteome</keyword>
<protein>
    <submittedName>
        <fullName evidence="2">Uncharacterized protein</fullName>
    </submittedName>
</protein>
<gene>
    <name evidence="2" type="ORF">Gotri_000063</name>
</gene>
<dbReference type="Pfam" id="PF21230">
    <property type="entry name" value="Nakanori"/>
    <property type="match status" value="1"/>
</dbReference>
<dbReference type="AlphaFoldDB" id="A0A7J9FRW0"/>
<dbReference type="Proteomes" id="UP000593568">
    <property type="component" value="Unassembled WGS sequence"/>
</dbReference>
<dbReference type="Gene3D" id="2.60.270.50">
    <property type="match status" value="1"/>
</dbReference>
<name>A0A7J9FRW0_9ROSI</name>
<sequence length="148" mass="16331">MAEAEEQHTKVKLINSCGHTLSLSGHHVWEGSHTTAFPETILDGDSSQFTHVAGHADGSSAALAYELRDDGKKWVVAWSNPRGANTKVHTDIIDDHVNWEQVRIELETSNTADSETVRSRYKARESVDHPTEPSPTVTASLKKRSDDT</sequence>
<organism evidence="2 3">
    <name type="scientific">Gossypium trilobum</name>
    <dbReference type="NCBI Taxonomy" id="34281"/>
    <lineage>
        <taxon>Eukaryota</taxon>
        <taxon>Viridiplantae</taxon>
        <taxon>Streptophyta</taxon>
        <taxon>Embryophyta</taxon>
        <taxon>Tracheophyta</taxon>
        <taxon>Spermatophyta</taxon>
        <taxon>Magnoliopsida</taxon>
        <taxon>eudicotyledons</taxon>
        <taxon>Gunneridae</taxon>
        <taxon>Pentapetalae</taxon>
        <taxon>rosids</taxon>
        <taxon>malvids</taxon>
        <taxon>Malvales</taxon>
        <taxon>Malvaceae</taxon>
        <taxon>Malvoideae</taxon>
        <taxon>Gossypium</taxon>
    </lineage>
</organism>
<dbReference type="InterPro" id="IPR049065">
    <property type="entry name" value="Nakanori"/>
</dbReference>
<dbReference type="EMBL" id="JABEZW010227083">
    <property type="protein sequence ID" value="MBA0788056.1"/>
    <property type="molecule type" value="Genomic_DNA"/>
</dbReference>
<evidence type="ECO:0000313" key="3">
    <source>
        <dbReference type="Proteomes" id="UP000593568"/>
    </source>
</evidence>
<dbReference type="InterPro" id="IPR053085">
    <property type="entry name" value="Jasmonate-induced_protein"/>
</dbReference>
<comment type="caution">
    <text evidence="2">The sequence shown here is derived from an EMBL/GenBank/DDBJ whole genome shotgun (WGS) entry which is preliminary data.</text>
</comment>
<proteinExistence type="predicted"/>
<feature type="region of interest" description="Disordered" evidence="1">
    <location>
        <begin position="110"/>
        <end position="148"/>
    </location>
</feature>
<evidence type="ECO:0000313" key="2">
    <source>
        <dbReference type="EMBL" id="MBA0788056.1"/>
    </source>
</evidence>
<feature type="non-terminal residue" evidence="2">
    <location>
        <position position="148"/>
    </location>
</feature>
<evidence type="ECO:0000256" key="1">
    <source>
        <dbReference type="SAM" id="MobiDB-lite"/>
    </source>
</evidence>